<evidence type="ECO:0000313" key="2">
    <source>
        <dbReference type="EMBL" id="TWA95856.1"/>
    </source>
</evidence>
<dbReference type="Proteomes" id="UP000319949">
    <property type="component" value="Unassembled WGS sequence"/>
</dbReference>
<feature type="domain" description="Transposase InsH N-terminal" evidence="1">
    <location>
        <begin position="17"/>
        <end position="114"/>
    </location>
</feature>
<dbReference type="NCBIfam" id="NF033578">
    <property type="entry name" value="transpos_IS5_1"/>
    <property type="match status" value="1"/>
</dbReference>
<dbReference type="PANTHER" id="PTHR33803">
    <property type="entry name" value="IS1478 TRANSPOSASE"/>
    <property type="match status" value="1"/>
</dbReference>
<dbReference type="PANTHER" id="PTHR33803:SF3">
    <property type="entry name" value="BLL1974 PROTEIN"/>
    <property type="match status" value="1"/>
</dbReference>
<proteinExistence type="predicted"/>
<dbReference type="AlphaFoldDB" id="A0A560DFG4"/>
<accession>A0A560DFG4</accession>
<protein>
    <submittedName>
        <fullName evidence="2">IS5 family transposase</fullName>
    </submittedName>
</protein>
<dbReference type="EMBL" id="VITK01000007">
    <property type="protein sequence ID" value="TWA95856.1"/>
    <property type="molecule type" value="Genomic_DNA"/>
</dbReference>
<dbReference type="InterPro" id="IPR008490">
    <property type="entry name" value="Transposase_InsH_N"/>
</dbReference>
<gene>
    <name evidence="2" type="ORF">FBZ96_10746</name>
</gene>
<keyword evidence="3" id="KW-1185">Reference proteome</keyword>
<sequence>MSKPRDDRQKDLLLPALDQIIDMGHPLVRLAALIDWNILNERFSSVCQAGSGQPGLPTRLVAGLFILKHMHNLSDEVLCARWIENPYYQYFCGELSFCHRLPFDRSSMTRWRQRLGEEQLVALIQESLSVAHKTGAIGPKDLERVVVDTTVQPKAVAHPTDARLLHRAITKLVGLAKRNRVPIRQSYLRLAKRAAIMTGRYTHAHQFKRARRQLKFLRTRLGRIIRDIRRKIDGDTVLEARFGPLLGLAQQVRSQDQHQRGPKVYALHAPEVECIGKGKPRAPYEFGCKVSIATPVTSPKGGQFVLHAKALHGNPFDGHTLGPVIADMEKLTGVETRRIHVDKGYRGHNHPHRFRVWISGQVRRVTASIRREMKRRAPVEPVIGHVKAEHRMDRNYLKGRLGDRINTVLAAAGYNFGLLLRWLAELLRVIIRAFFETVPARNTAWAGRRRQSFTNDSRGQITAAMLASARMNWTGLAGPAPLLSSLLYNRLERKHALRVES</sequence>
<comment type="caution">
    <text evidence="2">The sequence shown here is derived from an EMBL/GenBank/DDBJ whole genome shotgun (WGS) entry which is preliminary data.</text>
</comment>
<dbReference type="STRING" id="1803665.GCA_001641335_08180"/>
<dbReference type="Pfam" id="PF05598">
    <property type="entry name" value="DUF772"/>
    <property type="match status" value="1"/>
</dbReference>
<dbReference type="InterPro" id="IPR047710">
    <property type="entry name" value="Transpos_IS5-like"/>
</dbReference>
<name>A0A560DFG4_9BRAD</name>
<organism evidence="2 3">
    <name type="scientific">Bradyrhizobium stylosanthis</name>
    <dbReference type="NCBI Taxonomy" id="1803665"/>
    <lineage>
        <taxon>Bacteria</taxon>
        <taxon>Pseudomonadati</taxon>
        <taxon>Pseudomonadota</taxon>
        <taxon>Alphaproteobacteria</taxon>
        <taxon>Hyphomicrobiales</taxon>
        <taxon>Nitrobacteraceae</taxon>
        <taxon>Bradyrhizobium</taxon>
    </lineage>
</organism>
<evidence type="ECO:0000259" key="1">
    <source>
        <dbReference type="Pfam" id="PF05598"/>
    </source>
</evidence>
<evidence type="ECO:0000313" key="3">
    <source>
        <dbReference type="Proteomes" id="UP000319949"/>
    </source>
</evidence>
<reference evidence="2 3" key="1">
    <citation type="submission" date="2019-06" db="EMBL/GenBank/DDBJ databases">
        <title>Genomic Encyclopedia of Type Strains, Phase IV (KMG-V): Genome sequencing to study the core and pangenomes of soil and plant-associated prokaryotes.</title>
        <authorList>
            <person name="Whitman W."/>
        </authorList>
    </citation>
    <scope>NUCLEOTIDE SEQUENCE [LARGE SCALE GENOMIC DNA]</scope>
    <source>
        <strain evidence="2 3">BR 510</strain>
    </source>
</reference>